<protein>
    <recommendedName>
        <fullName evidence="3">FIST domain-containing protein</fullName>
    </recommendedName>
</protein>
<dbReference type="GeneID" id="15392120"/>
<proteinExistence type="predicted"/>
<dbReference type="STRING" id="387631.Asulf_00474"/>
<sequence>MALEGKIIHTQFNEYQHAREELIEEINKIKKSGFEVDFILLFFTKGTMNDYLRYNEIFKKNFPDAQMLGCVIEGYMVEEEVWTIGLVAMLANFDGKVQVFWESGNDARVVSERVGRKIGDKWDVVLAMFPAFYFPSKLRFLEAFLKDRIQYVSYRNKGTKEEKEEILRNISRYYRENFIYPVDEVLEGLGRHCNAKIIGMNLMPIEAQPNMPVILANYRDIGRGLAVMCFKGKVNAMYHDIFPERGSSLEEVEEIIRGYFSYVEEVEVVKADVAIGEINGVPSIEFLKSRRAFEEIDENKFINKLERGRVEMVSPYGLLFTSKATFGCAPLGLITSPVKVYPSIFNLDLFVDSCFFVGESFKGGIDKFLEIFNFRKLDNFDILFMDINVIPAFGSNLTRLSERIGSNNKLVLFTSNPSMSFESSTKYFTNIKDSLYFTTYGSTTLLEF</sequence>
<evidence type="ECO:0000313" key="1">
    <source>
        <dbReference type="EMBL" id="AGK60501.1"/>
    </source>
</evidence>
<accession>N0BJ70</accession>
<dbReference type="EMBL" id="CP005290">
    <property type="protein sequence ID" value="AGK60501.1"/>
    <property type="molecule type" value="Genomic_DNA"/>
</dbReference>
<name>N0BJ70_9EURY</name>
<keyword evidence="2" id="KW-1185">Reference proteome</keyword>
<dbReference type="RefSeq" id="WP_015590100.1">
    <property type="nucleotide sequence ID" value="NC_021169.1"/>
</dbReference>
<dbReference type="eggNOG" id="arCOG10223">
    <property type="taxonomic scope" value="Archaea"/>
</dbReference>
<gene>
    <name evidence="1" type="ORF">Asulf_00474</name>
</gene>
<dbReference type="HOGENOM" id="CLU_695605_0_0_2"/>
<evidence type="ECO:0000313" key="2">
    <source>
        <dbReference type="Proteomes" id="UP000013307"/>
    </source>
</evidence>
<reference evidence="1 2" key="1">
    <citation type="journal article" date="2013" name="Genome Announc.">
        <title>Complete Genome Sequence of the Thermophilic and Facultatively Chemolithoautotrophic Sulfate Reducer Archaeoglobus sulfaticallidus Strain PM70-1T.</title>
        <authorList>
            <person name="Stokke R."/>
            <person name="Hocking W.P."/>
            <person name="Steinsbu B.O."/>
            <person name="Steen I.H."/>
        </authorList>
    </citation>
    <scope>NUCLEOTIDE SEQUENCE [LARGE SCALE GENOMIC DNA]</scope>
    <source>
        <strain evidence="1">PM70-1</strain>
    </source>
</reference>
<dbReference type="AlphaFoldDB" id="N0BJ70"/>
<evidence type="ECO:0008006" key="3">
    <source>
        <dbReference type="Google" id="ProtNLM"/>
    </source>
</evidence>
<dbReference type="Proteomes" id="UP000013307">
    <property type="component" value="Chromosome"/>
</dbReference>
<organism evidence="1 2">
    <name type="scientific">Archaeoglobus sulfaticallidus PM70-1</name>
    <dbReference type="NCBI Taxonomy" id="387631"/>
    <lineage>
        <taxon>Archaea</taxon>
        <taxon>Methanobacteriati</taxon>
        <taxon>Methanobacteriota</taxon>
        <taxon>Archaeoglobi</taxon>
        <taxon>Archaeoglobales</taxon>
        <taxon>Archaeoglobaceae</taxon>
        <taxon>Archaeoglobus</taxon>
    </lineage>
</organism>
<dbReference type="KEGG" id="ast:Asulf_00474"/>
<dbReference type="OrthoDB" id="50494at2157"/>